<evidence type="ECO:0000313" key="2">
    <source>
        <dbReference type="EMBL" id="KAL2471107.1"/>
    </source>
</evidence>
<sequence>MDIAHLFGISLTTPSILSLVLVYWHTPPVESYKINTDGYVKDEFASGWRIIWDSSVSFLLRGLYSQIYGLSPILLWPFTASSEVGDLGLFRPLFATSDISLPSTVILFLIFIAKAIKWLTYLLQRVEIVVAILSTASRTYRNITAA</sequence>
<feature type="transmembrane region" description="Helical" evidence="1">
    <location>
        <begin position="99"/>
        <end position="116"/>
    </location>
</feature>
<feature type="transmembrane region" description="Helical" evidence="1">
    <location>
        <begin position="58"/>
        <end position="79"/>
    </location>
</feature>
<keyword evidence="1" id="KW-0472">Membrane</keyword>
<comment type="caution">
    <text evidence="2">The sequence shown here is derived from an EMBL/GenBank/DDBJ whole genome shotgun (WGS) entry which is preliminary data.</text>
</comment>
<keyword evidence="3" id="KW-1185">Reference proteome</keyword>
<keyword evidence="1" id="KW-1133">Transmembrane helix</keyword>
<evidence type="ECO:0000256" key="1">
    <source>
        <dbReference type="SAM" id="Phobius"/>
    </source>
</evidence>
<name>A0ABD1Q4I4_9LAMI</name>
<protein>
    <submittedName>
        <fullName evidence="2">Uncharacterized protein</fullName>
    </submittedName>
</protein>
<feature type="transmembrane region" description="Helical" evidence="1">
    <location>
        <begin position="6"/>
        <end position="24"/>
    </location>
</feature>
<organism evidence="2 3">
    <name type="scientific">Abeliophyllum distichum</name>
    <dbReference type="NCBI Taxonomy" id="126358"/>
    <lineage>
        <taxon>Eukaryota</taxon>
        <taxon>Viridiplantae</taxon>
        <taxon>Streptophyta</taxon>
        <taxon>Embryophyta</taxon>
        <taxon>Tracheophyta</taxon>
        <taxon>Spermatophyta</taxon>
        <taxon>Magnoliopsida</taxon>
        <taxon>eudicotyledons</taxon>
        <taxon>Gunneridae</taxon>
        <taxon>Pentapetalae</taxon>
        <taxon>asterids</taxon>
        <taxon>lamiids</taxon>
        <taxon>Lamiales</taxon>
        <taxon>Oleaceae</taxon>
        <taxon>Forsythieae</taxon>
        <taxon>Abeliophyllum</taxon>
    </lineage>
</organism>
<dbReference type="Proteomes" id="UP001604336">
    <property type="component" value="Unassembled WGS sequence"/>
</dbReference>
<dbReference type="EMBL" id="JBFOLK010000012">
    <property type="protein sequence ID" value="KAL2471107.1"/>
    <property type="molecule type" value="Genomic_DNA"/>
</dbReference>
<proteinExistence type="predicted"/>
<keyword evidence="1" id="KW-0812">Transmembrane</keyword>
<reference evidence="3" key="1">
    <citation type="submission" date="2024-07" db="EMBL/GenBank/DDBJ databases">
        <title>Two chromosome-level genome assemblies of Korean endemic species Abeliophyllum distichum and Forsythia ovata (Oleaceae).</title>
        <authorList>
            <person name="Jang H."/>
        </authorList>
    </citation>
    <scope>NUCLEOTIDE SEQUENCE [LARGE SCALE GENOMIC DNA]</scope>
</reference>
<accession>A0ABD1Q4I4</accession>
<dbReference type="AlphaFoldDB" id="A0ABD1Q4I4"/>
<gene>
    <name evidence="2" type="ORF">Adt_39243</name>
</gene>
<evidence type="ECO:0000313" key="3">
    <source>
        <dbReference type="Proteomes" id="UP001604336"/>
    </source>
</evidence>